<keyword evidence="1" id="KW-0812">Transmembrane</keyword>
<keyword evidence="1" id="KW-0472">Membrane</keyword>
<proteinExistence type="predicted"/>
<keyword evidence="3" id="KW-1185">Reference proteome</keyword>
<feature type="transmembrane region" description="Helical" evidence="1">
    <location>
        <begin position="41"/>
        <end position="67"/>
    </location>
</feature>
<dbReference type="AlphaFoldDB" id="A0AAQ3Q038"/>
<sequence>MESTTKLYAPKLPPSTRTLTPIAPFIAVDVIKGKKMKRRSLFIAALPPFPPLFSSAAGALCALNIYLLRLLPNSALGLDDWFQTAISPLDIFEIGTLVEK</sequence>
<dbReference type="EMBL" id="CP136890">
    <property type="protein sequence ID" value="WOK93900.1"/>
    <property type="molecule type" value="Genomic_DNA"/>
</dbReference>
<evidence type="ECO:0000256" key="1">
    <source>
        <dbReference type="SAM" id="Phobius"/>
    </source>
</evidence>
<organism evidence="2 3">
    <name type="scientific">Canna indica</name>
    <name type="common">Indian-shot</name>
    <dbReference type="NCBI Taxonomy" id="4628"/>
    <lineage>
        <taxon>Eukaryota</taxon>
        <taxon>Viridiplantae</taxon>
        <taxon>Streptophyta</taxon>
        <taxon>Embryophyta</taxon>
        <taxon>Tracheophyta</taxon>
        <taxon>Spermatophyta</taxon>
        <taxon>Magnoliopsida</taxon>
        <taxon>Liliopsida</taxon>
        <taxon>Zingiberales</taxon>
        <taxon>Cannaceae</taxon>
        <taxon>Canna</taxon>
    </lineage>
</organism>
<dbReference type="Proteomes" id="UP001327560">
    <property type="component" value="Chromosome 1"/>
</dbReference>
<reference evidence="2 3" key="1">
    <citation type="submission" date="2023-10" db="EMBL/GenBank/DDBJ databases">
        <title>Chromosome-scale genome assembly provides insights into flower coloration mechanisms of Canna indica.</title>
        <authorList>
            <person name="Li C."/>
        </authorList>
    </citation>
    <scope>NUCLEOTIDE SEQUENCE [LARGE SCALE GENOMIC DNA]</scope>
    <source>
        <tissue evidence="2">Flower</tissue>
    </source>
</reference>
<protein>
    <submittedName>
        <fullName evidence="2">Uncharacterized protein</fullName>
    </submittedName>
</protein>
<gene>
    <name evidence="2" type="ORF">Cni_G02601</name>
</gene>
<name>A0AAQ3Q038_9LILI</name>
<evidence type="ECO:0000313" key="3">
    <source>
        <dbReference type="Proteomes" id="UP001327560"/>
    </source>
</evidence>
<keyword evidence="1" id="KW-1133">Transmembrane helix</keyword>
<accession>A0AAQ3Q038</accession>
<evidence type="ECO:0000313" key="2">
    <source>
        <dbReference type="EMBL" id="WOK93900.1"/>
    </source>
</evidence>